<evidence type="ECO:0000256" key="6">
    <source>
        <dbReference type="ARBA" id="ARBA00035254"/>
    </source>
</evidence>
<evidence type="ECO:0000256" key="7">
    <source>
        <dbReference type="HAMAP-Rule" id="MF_01306"/>
    </source>
</evidence>
<sequence>MAKNMQPIAKRCKALGISPAEMGYAKKTTNRNPGGQMRKKKSEYGLQLAEKQKVKFIYGVLEKQFHAYYESAAAASGKTGDNLLILVERRLDNVVYRMGLAATRRQARQLVSHAHFTVNGKKVNIPSYLVKAGDVIEVAESSRSSELFKRLTGENAPMTLLPAWLERTKGTLQGTVAHLPTREEIDTPVEEHLIVELYSK</sequence>
<evidence type="ECO:0000256" key="3">
    <source>
        <dbReference type="ARBA" id="ARBA00022884"/>
    </source>
</evidence>
<dbReference type="NCBIfam" id="NF003717">
    <property type="entry name" value="PRK05327.1"/>
    <property type="match status" value="1"/>
</dbReference>
<comment type="similarity">
    <text evidence="1 7 8">Belongs to the universal ribosomal protein uS4 family.</text>
</comment>
<evidence type="ECO:0000256" key="2">
    <source>
        <dbReference type="ARBA" id="ARBA00022730"/>
    </source>
</evidence>
<feature type="domain" description="Small ribosomal subunit protein uS4 N-terminal" evidence="10">
    <location>
        <begin position="3"/>
        <end position="88"/>
    </location>
</feature>
<dbReference type="Gene3D" id="1.10.1050.10">
    <property type="entry name" value="Ribosomal Protein S4 Delta 41, Chain A, domain 1"/>
    <property type="match status" value="1"/>
</dbReference>
<dbReference type="GO" id="GO:0003735">
    <property type="term" value="F:structural constituent of ribosome"/>
    <property type="evidence" value="ECO:0007669"/>
    <property type="project" value="InterPro"/>
</dbReference>
<dbReference type="GO" id="GO:0042274">
    <property type="term" value="P:ribosomal small subunit biogenesis"/>
    <property type="evidence" value="ECO:0007669"/>
    <property type="project" value="TreeGrafter"/>
</dbReference>
<evidence type="ECO:0000256" key="4">
    <source>
        <dbReference type="ARBA" id="ARBA00022980"/>
    </source>
</evidence>
<comment type="function">
    <text evidence="7">With S5 and S12 plays an important role in translational accuracy.</text>
</comment>
<protein>
    <recommendedName>
        <fullName evidence="6 7">Small ribosomal subunit protein uS4</fullName>
    </recommendedName>
</protein>
<evidence type="ECO:0000256" key="8">
    <source>
        <dbReference type="RuleBase" id="RU003699"/>
    </source>
</evidence>
<dbReference type="InterPro" id="IPR036986">
    <property type="entry name" value="S4_RNA-bd_sf"/>
</dbReference>
<keyword evidence="4 7" id="KW-0689">Ribosomal protein</keyword>
<dbReference type="PANTHER" id="PTHR11831">
    <property type="entry name" value="30S 40S RIBOSOMAL PROTEIN"/>
    <property type="match status" value="1"/>
</dbReference>
<dbReference type="AlphaFoldDB" id="A0A923MIT8"/>
<dbReference type="InterPro" id="IPR018079">
    <property type="entry name" value="Ribosomal_uS4_CS"/>
</dbReference>
<dbReference type="Gene3D" id="3.10.290.10">
    <property type="entry name" value="RNA-binding S4 domain"/>
    <property type="match status" value="1"/>
</dbReference>
<keyword evidence="3 7" id="KW-0694">RNA-binding</keyword>
<dbReference type="InterPro" id="IPR001912">
    <property type="entry name" value="Ribosomal_uS4_N"/>
</dbReference>
<feature type="domain" description="RNA-binding S4" evidence="9">
    <location>
        <begin position="89"/>
        <end position="152"/>
    </location>
</feature>
<dbReference type="CDD" id="cd00165">
    <property type="entry name" value="S4"/>
    <property type="match status" value="1"/>
</dbReference>
<evidence type="ECO:0000313" key="12">
    <source>
        <dbReference type="Proteomes" id="UP000620327"/>
    </source>
</evidence>
<keyword evidence="5 7" id="KW-0687">Ribonucleoprotein</keyword>
<evidence type="ECO:0000259" key="9">
    <source>
        <dbReference type="SMART" id="SM00363"/>
    </source>
</evidence>
<dbReference type="InterPro" id="IPR005709">
    <property type="entry name" value="Ribosomal_uS4_bac-type"/>
</dbReference>
<dbReference type="HAMAP" id="MF_01306_B">
    <property type="entry name" value="Ribosomal_uS4_B"/>
    <property type="match status" value="1"/>
</dbReference>
<dbReference type="GO" id="GO:0019843">
    <property type="term" value="F:rRNA binding"/>
    <property type="evidence" value="ECO:0007669"/>
    <property type="project" value="UniProtKB-UniRule"/>
</dbReference>
<accession>A0A923MIT8</accession>
<dbReference type="InterPro" id="IPR022801">
    <property type="entry name" value="Ribosomal_uS4"/>
</dbReference>
<dbReference type="GO" id="GO:0015935">
    <property type="term" value="C:small ribosomal subunit"/>
    <property type="evidence" value="ECO:0007669"/>
    <property type="project" value="InterPro"/>
</dbReference>
<evidence type="ECO:0000313" key="11">
    <source>
        <dbReference type="EMBL" id="MBC5770443.1"/>
    </source>
</evidence>
<evidence type="ECO:0000256" key="1">
    <source>
        <dbReference type="ARBA" id="ARBA00007465"/>
    </source>
</evidence>
<dbReference type="SUPFAM" id="SSF55174">
    <property type="entry name" value="Alpha-L RNA-binding motif"/>
    <property type="match status" value="1"/>
</dbReference>
<dbReference type="GO" id="GO:0006412">
    <property type="term" value="P:translation"/>
    <property type="evidence" value="ECO:0007669"/>
    <property type="project" value="UniProtKB-UniRule"/>
</dbReference>
<dbReference type="InterPro" id="IPR002942">
    <property type="entry name" value="S4_RNA-bd"/>
</dbReference>
<comment type="caution">
    <text evidence="11">The sequence shown here is derived from an EMBL/GenBank/DDBJ whole genome shotgun (WGS) entry which is preliminary data.</text>
</comment>
<dbReference type="Pfam" id="PF00163">
    <property type="entry name" value="Ribosomal_S4"/>
    <property type="match status" value="1"/>
</dbReference>
<evidence type="ECO:0000256" key="5">
    <source>
        <dbReference type="ARBA" id="ARBA00023274"/>
    </source>
</evidence>
<dbReference type="EMBL" id="JACOQI010000007">
    <property type="protein sequence ID" value="MBC5770443.1"/>
    <property type="molecule type" value="Genomic_DNA"/>
</dbReference>
<dbReference type="Proteomes" id="UP000620327">
    <property type="component" value="Unassembled WGS sequence"/>
</dbReference>
<evidence type="ECO:0000259" key="10">
    <source>
        <dbReference type="SMART" id="SM01390"/>
    </source>
</evidence>
<dbReference type="NCBIfam" id="TIGR01017">
    <property type="entry name" value="rpsD_bact"/>
    <property type="match status" value="1"/>
</dbReference>
<dbReference type="PANTHER" id="PTHR11831:SF4">
    <property type="entry name" value="SMALL RIBOSOMAL SUBUNIT PROTEIN US4M"/>
    <property type="match status" value="1"/>
</dbReference>
<gene>
    <name evidence="7 11" type="primary">rpsD</name>
    <name evidence="11" type="ORF">H8Z83_08940</name>
</gene>
<comment type="function">
    <text evidence="7">One of the primary rRNA binding proteins, it binds directly to 16S rRNA where it nucleates assembly of the body of the 30S subunit.</text>
</comment>
<dbReference type="FunFam" id="3.10.290.10:FF:000001">
    <property type="entry name" value="30S ribosomal protein S4"/>
    <property type="match status" value="1"/>
</dbReference>
<dbReference type="PROSITE" id="PS50889">
    <property type="entry name" value="S4"/>
    <property type="match status" value="1"/>
</dbReference>
<keyword evidence="2 7" id="KW-0699">rRNA-binding</keyword>
<organism evidence="11 12">
    <name type="scientific">Dysosmobacter segnis</name>
    <dbReference type="NCBI Taxonomy" id="2763042"/>
    <lineage>
        <taxon>Bacteria</taxon>
        <taxon>Bacillati</taxon>
        <taxon>Bacillota</taxon>
        <taxon>Clostridia</taxon>
        <taxon>Eubacteriales</taxon>
        <taxon>Oscillospiraceae</taxon>
        <taxon>Dysosmobacter</taxon>
    </lineage>
</organism>
<reference evidence="11" key="1">
    <citation type="submission" date="2020-08" db="EMBL/GenBank/DDBJ databases">
        <title>Genome public.</title>
        <authorList>
            <person name="Liu C."/>
            <person name="Sun Q."/>
        </authorList>
    </citation>
    <scope>NUCLEOTIDE SEQUENCE</scope>
    <source>
        <strain evidence="11">BX15</strain>
    </source>
</reference>
<dbReference type="SMART" id="SM00363">
    <property type="entry name" value="S4"/>
    <property type="match status" value="1"/>
</dbReference>
<dbReference type="RefSeq" id="WP_187014695.1">
    <property type="nucleotide sequence ID" value="NZ_JACOQI010000007.1"/>
</dbReference>
<name>A0A923MIT8_9FIRM</name>
<dbReference type="SMART" id="SM01390">
    <property type="entry name" value="Ribosomal_S4"/>
    <property type="match status" value="1"/>
</dbReference>
<dbReference type="PROSITE" id="PS00632">
    <property type="entry name" value="RIBOSOMAL_S4"/>
    <property type="match status" value="1"/>
</dbReference>
<proteinExistence type="inferred from homology"/>
<comment type="subunit">
    <text evidence="7">Part of the 30S ribosomal subunit. Contacts protein S5. The interaction surface between S4 and S5 is involved in control of translational fidelity.</text>
</comment>
<dbReference type="Pfam" id="PF01479">
    <property type="entry name" value="S4"/>
    <property type="match status" value="1"/>
</dbReference>
<keyword evidence="12" id="KW-1185">Reference proteome</keyword>